<proteinExistence type="predicted"/>
<comment type="caution">
    <text evidence="2">The sequence shown here is derived from an EMBL/GenBank/DDBJ whole genome shotgun (WGS) entry which is preliminary data.</text>
</comment>
<dbReference type="AlphaFoldDB" id="A0A3R8J574"/>
<protein>
    <submittedName>
        <fullName evidence="2">Small multidrug resistance protein</fullName>
    </submittedName>
</protein>
<reference evidence="2 3" key="1">
    <citation type="submission" date="2018-08" db="EMBL/GenBank/DDBJ databases">
        <title>Genome Lactobacillus garii FI11369.</title>
        <authorList>
            <person name="Diaz M."/>
            <person name="Narbad A."/>
        </authorList>
    </citation>
    <scope>NUCLEOTIDE SEQUENCE [LARGE SCALE GENOMIC DNA]</scope>
    <source>
        <strain evidence="2 3">FI11369</strain>
    </source>
</reference>
<keyword evidence="3" id="KW-1185">Reference proteome</keyword>
<organism evidence="2 3">
    <name type="scientific">Lactiplantibacillus garii</name>
    <dbReference type="NCBI Taxonomy" id="2306423"/>
    <lineage>
        <taxon>Bacteria</taxon>
        <taxon>Bacillati</taxon>
        <taxon>Bacillota</taxon>
        <taxon>Bacilli</taxon>
        <taxon>Lactobacillales</taxon>
        <taxon>Lactobacillaceae</taxon>
        <taxon>Lactiplantibacillus</taxon>
    </lineage>
</organism>
<evidence type="ECO:0000256" key="1">
    <source>
        <dbReference type="SAM" id="Phobius"/>
    </source>
</evidence>
<gene>
    <name evidence="2" type="ORF">D1831_13265</name>
</gene>
<dbReference type="RefSeq" id="WP_125073330.1">
    <property type="nucleotide sequence ID" value="NZ_QWZQ01000064.1"/>
</dbReference>
<dbReference type="EMBL" id="QWZQ01000064">
    <property type="protein sequence ID" value="RRK09348.1"/>
    <property type="molecule type" value="Genomic_DNA"/>
</dbReference>
<accession>A0A3R8J574</accession>
<keyword evidence="1" id="KW-1133">Transmembrane helix</keyword>
<keyword evidence="1" id="KW-0812">Transmembrane</keyword>
<evidence type="ECO:0000313" key="3">
    <source>
        <dbReference type="Proteomes" id="UP000283633"/>
    </source>
</evidence>
<sequence>MIGFLIALVIGFWLLKVVFKIGFKLLGLIFTVIIGLFLIRIALWVGVAVLAIGGVILFASPFQS</sequence>
<dbReference type="OrthoDB" id="2300902at2"/>
<dbReference type="Proteomes" id="UP000283633">
    <property type="component" value="Unassembled WGS sequence"/>
</dbReference>
<keyword evidence="1" id="KW-0472">Membrane</keyword>
<name>A0A3R8J574_9LACO</name>
<evidence type="ECO:0000313" key="2">
    <source>
        <dbReference type="EMBL" id="RRK09348.1"/>
    </source>
</evidence>
<feature type="transmembrane region" description="Helical" evidence="1">
    <location>
        <begin position="30"/>
        <end position="59"/>
    </location>
</feature>